<dbReference type="EMBL" id="JAHWXH010000001">
    <property type="protein sequence ID" value="MDS0244952.1"/>
    <property type="molecule type" value="Genomic_DNA"/>
</dbReference>
<evidence type="ECO:0000313" key="2">
    <source>
        <dbReference type="EMBL" id="MDS0244952.1"/>
    </source>
</evidence>
<comment type="caution">
    <text evidence="2">The sequence shown here is derived from an EMBL/GenBank/DDBJ whole genome shotgun (WGS) entry which is preliminary data.</text>
</comment>
<feature type="transmembrane region" description="Helical" evidence="1">
    <location>
        <begin position="12"/>
        <end position="40"/>
    </location>
</feature>
<gene>
    <name evidence="2" type="ORF">KZC50_04920</name>
</gene>
<organism evidence="2 3">
    <name type="scientific">Microbacterium aurantiacum</name>
    <dbReference type="NCBI Taxonomy" id="162393"/>
    <lineage>
        <taxon>Bacteria</taxon>
        <taxon>Bacillati</taxon>
        <taxon>Actinomycetota</taxon>
        <taxon>Actinomycetes</taxon>
        <taxon>Micrococcales</taxon>
        <taxon>Microbacteriaceae</taxon>
        <taxon>Microbacterium</taxon>
    </lineage>
</organism>
<evidence type="ECO:0000256" key="1">
    <source>
        <dbReference type="SAM" id="Phobius"/>
    </source>
</evidence>
<dbReference type="Proteomes" id="UP001183582">
    <property type="component" value="Unassembled WGS sequence"/>
</dbReference>
<dbReference type="AlphaFoldDB" id="A0AAJ2HCG2"/>
<keyword evidence="1" id="KW-1133">Transmembrane helix</keyword>
<protein>
    <submittedName>
        <fullName evidence="2">Ferredoxin-NADPH reductase</fullName>
    </submittedName>
</protein>
<feature type="transmembrane region" description="Helical" evidence="1">
    <location>
        <begin position="190"/>
        <end position="206"/>
    </location>
</feature>
<feature type="transmembrane region" description="Helical" evidence="1">
    <location>
        <begin position="46"/>
        <end position="68"/>
    </location>
</feature>
<feature type="transmembrane region" description="Helical" evidence="1">
    <location>
        <begin position="167"/>
        <end position="184"/>
    </location>
</feature>
<keyword evidence="1" id="KW-0472">Membrane</keyword>
<feature type="transmembrane region" description="Helical" evidence="1">
    <location>
        <begin position="121"/>
        <end position="146"/>
    </location>
</feature>
<proteinExistence type="predicted"/>
<evidence type="ECO:0000313" key="3">
    <source>
        <dbReference type="Proteomes" id="UP001183582"/>
    </source>
</evidence>
<sequence length="227" mass="23678">MSRFFRHDVISGIIGFVFLILVTNLALLVTALPLVVLLVTTDPARSWPLLAVAAPLAAPGVAAAFRAFREHVSGDLGPLRAFARGLRETWRAALVIGVAVTAVVLILVVDVRVLADSPVSVVTVPVLAVLAVLTLMAGLLSLVAVAEVPHARAVDVLRAALVLGTRRWYLTAASLGALAVQVAVFATAPAIGLGVTASAVLYFAWTNSRFTLRPVLDLDPVADPATA</sequence>
<dbReference type="GeneID" id="301457547"/>
<keyword evidence="1" id="KW-0812">Transmembrane</keyword>
<dbReference type="RefSeq" id="WP_310890822.1">
    <property type="nucleotide sequence ID" value="NZ_BAAAGR010000001.1"/>
</dbReference>
<accession>A0AAJ2HCG2</accession>
<reference evidence="2 3" key="1">
    <citation type="submission" date="2021-06" db="EMBL/GenBank/DDBJ databases">
        <title>Genome-based taxonomic framework of Microbacterium strains isolated from marine environment, the description of four new species and reclassification of four preexisting species.</title>
        <authorList>
            <person name="Lee S.D."/>
            <person name="Kim S.-M."/>
            <person name="Byeon Y.-S."/>
            <person name="Yang H.L."/>
            <person name="Kim I.S."/>
        </authorList>
    </citation>
    <scope>NUCLEOTIDE SEQUENCE [LARGE SCALE GENOMIC DNA]</scope>
    <source>
        <strain evidence="2 3">KACC 20514</strain>
    </source>
</reference>
<feature type="transmembrane region" description="Helical" evidence="1">
    <location>
        <begin position="89"/>
        <end position="109"/>
    </location>
</feature>
<name>A0AAJ2HCG2_9MICO</name>